<dbReference type="AlphaFoldDB" id="A0A2N8ZHU2"/>
<name>A0A2N8ZHU2_9VIBR</name>
<organism evidence="1 2">
    <name type="scientific">Vibrio tapetis subsp. tapetis</name>
    <dbReference type="NCBI Taxonomy" id="1671868"/>
    <lineage>
        <taxon>Bacteria</taxon>
        <taxon>Pseudomonadati</taxon>
        <taxon>Pseudomonadota</taxon>
        <taxon>Gammaproteobacteria</taxon>
        <taxon>Vibrionales</taxon>
        <taxon>Vibrionaceae</taxon>
        <taxon>Vibrio</taxon>
    </lineage>
</organism>
<dbReference type="EMBL" id="LT960611">
    <property type="protein sequence ID" value="SON51483.1"/>
    <property type="molecule type" value="Genomic_DNA"/>
</dbReference>
<accession>A0A2N8ZHU2</accession>
<protein>
    <submittedName>
        <fullName evidence="1">Uncharacterized protein</fullName>
    </submittedName>
</protein>
<reference evidence="1 2" key="1">
    <citation type="submission" date="2017-10" db="EMBL/GenBank/DDBJ databases">
        <authorList>
            <person name="Banno H."/>
            <person name="Chua N.-H."/>
        </authorList>
    </citation>
    <scope>NUCLEOTIDE SEQUENCE [LARGE SCALE GENOMIC DNA]</scope>
    <source>
        <strain evidence="1">Vibrio tapetis CECT4600</strain>
    </source>
</reference>
<keyword evidence="2" id="KW-1185">Reference proteome</keyword>
<dbReference type="KEGG" id="vta:A3536"/>
<evidence type="ECO:0000313" key="1">
    <source>
        <dbReference type="EMBL" id="SON51483.1"/>
    </source>
</evidence>
<sequence length="67" mass="7980">MIRLVTAITSFVKTTNNGSYFISIPYFWLLFKQVLKPSRQTHFHTLLDYDGHSFSKNDRFLVYKYPS</sequence>
<gene>
    <name evidence="1" type="ORF">VTAP4600_A3536</name>
</gene>
<proteinExistence type="predicted"/>
<evidence type="ECO:0000313" key="2">
    <source>
        <dbReference type="Proteomes" id="UP000235828"/>
    </source>
</evidence>
<dbReference type="Proteomes" id="UP000235828">
    <property type="component" value="Chromosome A"/>
</dbReference>